<protein>
    <submittedName>
        <fullName evidence="2">Transcriptional regulator</fullName>
    </submittedName>
</protein>
<comment type="caution">
    <text evidence="2">The sequence shown here is derived from an EMBL/GenBank/DDBJ whole genome shotgun (WGS) entry which is preliminary data.</text>
</comment>
<name>A0ABS7FU35_9ACTN</name>
<dbReference type="InterPro" id="IPR036388">
    <property type="entry name" value="WH-like_DNA-bd_sf"/>
</dbReference>
<dbReference type="InterPro" id="IPR027395">
    <property type="entry name" value="WH_DNA-bd_dom"/>
</dbReference>
<feature type="domain" description="Winged helix DNA-binding" evidence="1">
    <location>
        <begin position="29"/>
        <end position="106"/>
    </location>
</feature>
<dbReference type="RefSeq" id="WP_220167144.1">
    <property type="nucleotide sequence ID" value="NZ_JAIBOA010000009.1"/>
</dbReference>
<evidence type="ECO:0000313" key="2">
    <source>
        <dbReference type="EMBL" id="MBW8483914.1"/>
    </source>
</evidence>
<dbReference type="SUPFAM" id="SSF46785">
    <property type="entry name" value="Winged helix' DNA-binding domain"/>
    <property type="match status" value="1"/>
</dbReference>
<accession>A0ABS7FU35</accession>
<proteinExistence type="predicted"/>
<sequence length="118" mass="12825">MSERPGGDEPARVGTAIGALDDAVHQRHRLGILTITAEARDVEFSFLREALGLTAGNLSRHLAVLAEGGLVEISKGYAGRRPRTWVNITRSGRDALQAEMSALGSLLRAYRRSRNEES</sequence>
<dbReference type="PANTHER" id="PTHR37318">
    <property type="entry name" value="BSL7504 PROTEIN"/>
    <property type="match status" value="1"/>
</dbReference>
<dbReference type="InterPro" id="IPR036390">
    <property type="entry name" value="WH_DNA-bd_sf"/>
</dbReference>
<dbReference type="Pfam" id="PF13601">
    <property type="entry name" value="HTH_34"/>
    <property type="match status" value="1"/>
</dbReference>
<dbReference type="PANTHER" id="PTHR37318:SF1">
    <property type="entry name" value="BSL7504 PROTEIN"/>
    <property type="match status" value="1"/>
</dbReference>
<gene>
    <name evidence="2" type="ORF">K1Y72_16120</name>
</gene>
<dbReference type="Gene3D" id="1.10.10.10">
    <property type="entry name" value="Winged helix-like DNA-binding domain superfamily/Winged helix DNA-binding domain"/>
    <property type="match status" value="1"/>
</dbReference>
<keyword evidence="3" id="KW-1185">Reference proteome</keyword>
<evidence type="ECO:0000313" key="3">
    <source>
        <dbReference type="Proteomes" id="UP000774570"/>
    </source>
</evidence>
<organism evidence="2 3">
    <name type="scientific">Actinomadura parmotrematis</name>
    <dbReference type="NCBI Taxonomy" id="2864039"/>
    <lineage>
        <taxon>Bacteria</taxon>
        <taxon>Bacillati</taxon>
        <taxon>Actinomycetota</taxon>
        <taxon>Actinomycetes</taxon>
        <taxon>Streptosporangiales</taxon>
        <taxon>Thermomonosporaceae</taxon>
        <taxon>Actinomadura</taxon>
    </lineage>
</organism>
<dbReference type="Proteomes" id="UP000774570">
    <property type="component" value="Unassembled WGS sequence"/>
</dbReference>
<evidence type="ECO:0000259" key="1">
    <source>
        <dbReference type="Pfam" id="PF13601"/>
    </source>
</evidence>
<dbReference type="EMBL" id="JAIBOA010000009">
    <property type="protein sequence ID" value="MBW8483914.1"/>
    <property type="molecule type" value="Genomic_DNA"/>
</dbReference>
<reference evidence="2 3" key="1">
    <citation type="submission" date="2021-07" db="EMBL/GenBank/DDBJ databases">
        <title>Actinomadura sp. PM05-2 isolated from lichen.</title>
        <authorList>
            <person name="Somphong A."/>
            <person name="Phongsopitanun W."/>
            <person name="Tanasupawat S."/>
            <person name="Peongsungnone V."/>
        </authorList>
    </citation>
    <scope>NUCLEOTIDE SEQUENCE [LARGE SCALE GENOMIC DNA]</scope>
    <source>
        <strain evidence="2 3">PM05-2</strain>
    </source>
</reference>